<evidence type="ECO:0000256" key="8">
    <source>
        <dbReference type="ARBA" id="ARBA00048679"/>
    </source>
</evidence>
<evidence type="ECO:0000259" key="9">
    <source>
        <dbReference type="PROSITE" id="PS50011"/>
    </source>
</evidence>
<evidence type="ECO:0000256" key="2">
    <source>
        <dbReference type="ARBA" id="ARBA00022527"/>
    </source>
</evidence>
<keyword evidence="6" id="KW-0067">ATP-binding</keyword>
<proteinExistence type="predicted"/>
<dbReference type="Pfam" id="PF00069">
    <property type="entry name" value="Pkinase"/>
    <property type="match status" value="1"/>
</dbReference>
<comment type="catalytic activity">
    <reaction evidence="7">
        <text>L-threonyl-[protein] + ATP = O-phospho-L-threonyl-[protein] + ADP + H(+)</text>
        <dbReference type="Rhea" id="RHEA:46608"/>
        <dbReference type="Rhea" id="RHEA-COMP:11060"/>
        <dbReference type="Rhea" id="RHEA-COMP:11605"/>
        <dbReference type="ChEBI" id="CHEBI:15378"/>
        <dbReference type="ChEBI" id="CHEBI:30013"/>
        <dbReference type="ChEBI" id="CHEBI:30616"/>
        <dbReference type="ChEBI" id="CHEBI:61977"/>
        <dbReference type="ChEBI" id="CHEBI:456216"/>
        <dbReference type="EC" id="2.7.11.1"/>
    </reaction>
</comment>
<evidence type="ECO:0000256" key="7">
    <source>
        <dbReference type="ARBA" id="ARBA00047899"/>
    </source>
</evidence>
<dbReference type="GO" id="GO:0000245">
    <property type="term" value="P:spliceosomal complex assembly"/>
    <property type="evidence" value="ECO:0007669"/>
    <property type="project" value="TreeGrafter"/>
</dbReference>
<dbReference type="GO" id="GO:0005524">
    <property type="term" value="F:ATP binding"/>
    <property type="evidence" value="ECO:0007669"/>
    <property type="project" value="UniProtKB-KW"/>
</dbReference>
<dbReference type="GO" id="GO:0050684">
    <property type="term" value="P:regulation of mRNA processing"/>
    <property type="evidence" value="ECO:0007669"/>
    <property type="project" value="TreeGrafter"/>
</dbReference>
<evidence type="ECO:0000256" key="5">
    <source>
        <dbReference type="ARBA" id="ARBA00022777"/>
    </source>
</evidence>
<evidence type="ECO:0000313" key="11">
    <source>
        <dbReference type="Proteomes" id="UP000663841"/>
    </source>
</evidence>
<keyword evidence="5" id="KW-0418">Kinase</keyword>
<dbReference type="InterPro" id="IPR051334">
    <property type="entry name" value="SRPK"/>
</dbReference>
<dbReference type="PANTHER" id="PTHR47634">
    <property type="entry name" value="PROTEIN KINASE DOMAIN-CONTAINING PROTEIN-RELATED"/>
    <property type="match status" value="1"/>
</dbReference>
<comment type="catalytic activity">
    <reaction evidence="8">
        <text>L-seryl-[protein] + ATP = O-phospho-L-seryl-[protein] + ADP + H(+)</text>
        <dbReference type="Rhea" id="RHEA:17989"/>
        <dbReference type="Rhea" id="RHEA-COMP:9863"/>
        <dbReference type="Rhea" id="RHEA-COMP:11604"/>
        <dbReference type="ChEBI" id="CHEBI:15378"/>
        <dbReference type="ChEBI" id="CHEBI:29999"/>
        <dbReference type="ChEBI" id="CHEBI:30616"/>
        <dbReference type="ChEBI" id="CHEBI:83421"/>
        <dbReference type="ChEBI" id="CHEBI:456216"/>
        <dbReference type="EC" id="2.7.11.1"/>
    </reaction>
</comment>
<evidence type="ECO:0000256" key="4">
    <source>
        <dbReference type="ARBA" id="ARBA00022741"/>
    </source>
</evidence>
<comment type="caution">
    <text evidence="10">The sequence shown here is derived from an EMBL/GenBank/DDBJ whole genome shotgun (WGS) entry which is preliminary data.</text>
</comment>
<reference evidence="10" key="1">
    <citation type="submission" date="2021-01" db="EMBL/GenBank/DDBJ databases">
        <authorList>
            <person name="Kaushik A."/>
        </authorList>
    </citation>
    <scope>NUCLEOTIDE SEQUENCE</scope>
    <source>
        <strain evidence="10">AG3-T5</strain>
    </source>
</reference>
<evidence type="ECO:0000256" key="1">
    <source>
        <dbReference type="ARBA" id="ARBA00012513"/>
    </source>
</evidence>
<keyword evidence="4" id="KW-0547">Nucleotide-binding</keyword>
<name>A0A8H3GN40_9AGAM</name>
<dbReference type="PROSITE" id="PS50011">
    <property type="entry name" value="PROTEIN_KINASE_DOM"/>
    <property type="match status" value="1"/>
</dbReference>
<evidence type="ECO:0000256" key="3">
    <source>
        <dbReference type="ARBA" id="ARBA00022679"/>
    </source>
</evidence>
<keyword evidence="3" id="KW-0808">Transferase</keyword>
<sequence length="186" mass="21591">MYSPGTDIQNTRAQAVIADFSHSHWADHRFQDEIQSYALRAPEFILGYGWNGAVDVWSVGCLAAEILTDYWLFQPRSELEWDRDEDHLARMTELLGEQFPLDMLEKCKHKSKYFKEDGSFAHFTHHEAPILDLCNLLEQCSYLMQSSPHEVEGALKFLKRCLKLRPEDRGSPAGLAQDAWLVRERY</sequence>
<dbReference type="EC" id="2.7.11.1" evidence="1"/>
<dbReference type="SUPFAM" id="SSF56112">
    <property type="entry name" value="Protein kinase-like (PK-like)"/>
    <property type="match status" value="1"/>
</dbReference>
<protein>
    <recommendedName>
        <fullName evidence="1">non-specific serine/threonine protein kinase</fullName>
        <ecNumber evidence="1">2.7.11.1</ecNumber>
    </recommendedName>
</protein>
<dbReference type="InterPro" id="IPR011009">
    <property type="entry name" value="Kinase-like_dom_sf"/>
</dbReference>
<accession>A0A8H3GN40</accession>
<dbReference type="Proteomes" id="UP000663841">
    <property type="component" value="Unassembled WGS sequence"/>
</dbReference>
<dbReference type="PANTHER" id="PTHR47634:SF9">
    <property type="entry name" value="PROTEIN KINASE DOMAIN-CONTAINING PROTEIN-RELATED"/>
    <property type="match status" value="1"/>
</dbReference>
<dbReference type="EMBL" id="CAJMWW010000290">
    <property type="protein sequence ID" value="CAE6462876.1"/>
    <property type="molecule type" value="Genomic_DNA"/>
</dbReference>
<feature type="domain" description="Protein kinase" evidence="9">
    <location>
        <begin position="1"/>
        <end position="181"/>
    </location>
</feature>
<organism evidence="10 11">
    <name type="scientific">Rhizoctonia solani</name>
    <dbReference type="NCBI Taxonomy" id="456999"/>
    <lineage>
        <taxon>Eukaryota</taxon>
        <taxon>Fungi</taxon>
        <taxon>Dikarya</taxon>
        <taxon>Basidiomycota</taxon>
        <taxon>Agaricomycotina</taxon>
        <taxon>Agaricomycetes</taxon>
        <taxon>Cantharellales</taxon>
        <taxon>Ceratobasidiaceae</taxon>
        <taxon>Rhizoctonia</taxon>
    </lineage>
</organism>
<evidence type="ECO:0000313" key="10">
    <source>
        <dbReference type="EMBL" id="CAE6462876.1"/>
    </source>
</evidence>
<evidence type="ECO:0000256" key="6">
    <source>
        <dbReference type="ARBA" id="ARBA00022840"/>
    </source>
</evidence>
<keyword evidence="2" id="KW-0723">Serine/threonine-protein kinase</keyword>
<dbReference type="GO" id="GO:0004674">
    <property type="term" value="F:protein serine/threonine kinase activity"/>
    <property type="evidence" value="ECO:0007669"/>
    <property type="project" value="UniProtKB-KW"/>
</dbReference>
<dbReference type="AlphaFoldDB" id="A0A8H3GN40"/>
<dbReference type="InterPro" id="IPR000719">
    <property type="entry name" value="Prot_kinase_dom"/>
</dbReference>
<gene>
    <name evidence="10" type="ORF">RDB_LOCUS156368</name>
</gene>
<dbReference type="Gene3D" id="1.10.510.10">
    <property type="entry name" value="Transferase(Phosphotransferase) domain 1"/>
    <property type="match status" value="1"/>
</dbReference>